<keyword evidence="7 12" id="KW-0812">Transmembrane</keyword>
<evidence type="ECO:0000256" key="10">
    <source>
        <dbReference type="ARBA" id="ARBA00023136"/>
    </source>
</evidence>
<dbReference type="InterPro" id="IPR012902">
    <property type="entry name" value="N_methyl_site"/>
</dbReference>
<feature type="domain" description="General secretion pathway GspH" evidence="13">
    <location>
        <begin position="41"/>
        <end position="141"/>
    </location>
</feature>
<dbReference type="InterPro" id="IPR045584">
    <property type="entry name" value="Pilin-like"/>
</dbReference>
<dbReference type="GO" id="GO:0005886">
    <property type="term" value="C:plasma membrane"/>
    <property type="evidence" value="ECO:0007669"/>
    <property type="project" value="UniProtKB-SubCell"/>
</dbReference>
<keyword evidence="10 12" id="KW-0472">Membrane</keyword>
<keyword evidence="9 12" id="KW-1133">Transmembrane helix</keyword>
<dbReference type="Gene3D" id="3.30.700.10">
    <property type="entry name" value="Glycoprotein, Type 4 Pilin"/>
    <property type="match status" value="1"/>
</dbReference>
<dbReference type="RefSeq" id="WP_119277550.1">
    <property type="nucleotide sequence ID" value="NZ_QWLA01000030.1"/>
</dbReference>
<reference evidence="14 15" key="1">
    <citation type="submission" date="2018-08" db="EMBL/GenBank/DDBJ databases">
        <title>Meiothermus roseus NBRC 110900 genome sequencing project.</title>
        <authorList>
            <person name="Da Costa M.S."/>
            <person name="Albuquerque L."/>
            <person name="Raposo P."/>
            <person name="Froufe H.J.C."/>
            <person name="Barroso C.S."/>
            <person name="Egas C."/>
        </authorList>
    </citation>
    <scope>NUCLEOTIDE SEQUENCE [LARGE SCALE GENOMIC DNA]</scope>
    <source>
        <strain evidence="14 15">NBRC 110900</strain>
    </source>
</reference>
<comment type="caution">
    <text evidence="14">The sequence shown here is derived from an EMBL/GenBank/DDBJ whole genome shotgun (WGS) entry which is preliminary data.</text>
</comment>
<keyword evidence="11" id="KW-0998">Cell outer membrane</keyword>
<evidence type="ECO:0000256" key="9">
    <source>
        <dbReference type="ARBA" id="ARBA00022989"/>
    </source>
</evidence>
<evidence type="ECO:0000256" key="7">
    <source>
        <dbReference type="ARBA" id="ARBA00022692"/>
    </source>
</evidence>
<keyword evidence="4" id="KW-1003">Cell membrane</keyword>
<keyword evidence="6" id="KW-0997">Cell inner membrane</keyword>
<gene>
    <name evidence="14" type="ORF">Mrose_01808</name>
</gene>
<keyword evidence="15" id="KW-1185">Reference proteome</keyword>
<name>A0A399ENV0_9DEIN</name>
<evidence type="ECO:0000256" key="3">
    <source>
        <dbReference type="ARBA" id="ARBA00004418"/>
    </source>
</evidence>
<dbReference type="AlphaFoldDB" id="A0A399ENV0"/>
<evidence type="ECO:0000256" key="6">
    <source>
        <dbReference type="ARBA" id="ARBA00022519"/>
    </source>
</evidence>
<keyword evidence="5" id="KW-0488">Methylation</keyword>
<dbReference type="InterPro" id="IPR022346">
    <property type="entry name" value="T2SS_GspH"/>
</dbReference>
<protein>
    <recommendedName>
        <fullName evidence="13">General secretion pathway GspH domain-containing protein</fullName>
    </recommendedName>
</protein>
<dbReference type="EMBL" id="QWLA01000030">
    <property type="protein sequence ID" value="RIH86394.1"/>
    <property type="molecule type" value="Genomic_DNA"/>
</dbReference>
<dbReference type="Proteomes" id="UP000265341">
    <property type="component" value="Unassembled WGS sequence"/>
</dbReference>
<dbReference type="Pfam" id="PF12019">
    <property type="entry name" value="GspH"/>
    <property type="match status" value="1"/>
</dbReference>
<evidence type="ECO:0000313" key="14">
    <source>
        <dbReference type="EMBL" id="RIH86394.1"/>
    </source>
</evidence>
<dbReference type="GO" id="GO:0015628">
    <property type="term" value="P:protein secretion by the type II secretion system"/>
    <property type="evidence" value="ECO:0007669"/>
    <property type="project" value="InterPro"/>
</dbReference>
<evidence type="ECO:0000256" key="11">
    <source>
        <dbReference type="ARBA" id="ARBA00023237"/>
    </source>
</evidence>
<comment type="subcellular location">
    <subcellularLocation>
        <location evidence="2">Cell inner membrane</location>
        <topology evidence="2">Single-pass membrane protein</topology>
    </subcellularLocation>
    <subcellularLocation>
        <location evidence="1">Cell outer membrane</location>
        <topology evidence="1">Single-pass membrane protein</topology>
    </subcellularLocation>
    <subcellularLocation>
        <location evidence="3">Periplasm</location>
    </subcellularLocation>
</comment>
<accession>A0A399ENV0</accession>
<feature type="transmembrane region" description="Helical" evidence="12">
    <location>
        <begin position="6"/>
        <end position="30"/>
    </location>
</feature>
<keyword evidence="8" id="KW-0574">Periplasm</keyword>
<dbReference type="GO" id="GO:0015627">
    <property type="term" value="C:type II protein secretion system complex"/>
    <property type="evidence" value="ECO:0007669"/>
    <property type="project" value="InterPro"/>
</dbReference>
<evidence type="ECO:0000256" key="12">
    <source>
        <dbReference type="SAM" id="Phobius"/>
    </source>
</evidence>
<evidence type="ECO:0000256" key="8">
    <source>
        <dbReference type="ARBA" id="ARBA00022764"/>
    </source>
</evidence>
<evidence type="ECO:0000256" key="4">
    <source>
        <dbReference type="ARBA" id="ARBA00022475"/>
    </source>
</evidence>
<dbReference type="GO" id="GO:0009279">
    <property type="term" value="C:cell outer membrane"/>
    <property type="evidence" value="ECO:0007669"/>
    <property type="project" value="UniProtKB-SubCell"/>
</dbReference>
<dbReference type="PROSITE" id="PS00409">
    <property type="entry name" value="PROKAR_NTER_METHYL"/>
    <property type="match status" value="1"/>
</dbReference>
<dbReference type="OrthoDB" id="26245at2"/>
<proteinExistence type="predicted"/>
<evidence type="ECO:0000313" key="15">
    <source>
        <dbReference type="Proteomes" id="UP000265341"/>
    </source>
</evidence>
<sequence length="152" mass="16680">MRSQGLTLLELLVILGVLAILLSIGISGYISYRRSLLIREATTQFATDLAYWRSQARKTSRSYQFVVIPNTNTYQVGEYDKSSSGGFKGIPITKNLPTGAIFTQVKDSTFQFFAPYGVTSAANNSIEIQALGNRRLQVNLVGLTAKVVVRAP</sequence>
<evidence type="ECO:0000259" key="13">
    <source>
        <dbReference type="Pfam" id="PF12019"/>
    </source>
</evidence>
<organism evidence="14 15">
    <name type="scientific">Calidithermus roseus</name>
    <dbReference type="NCBI Taxonomy" id="1644118"/>
    <lineage>
        <taxon>Bacteria</taxon>
        <taxon>Thermotogati</taxon>
        <taxon>Deinococcota</taxon>
        <taxon>Deinococci</taxon>
        <taxon>Thermales</taxon>
        <taxon>Thermaceae</taxon>
        <taxon>Calidithermus</taxon>
    </lineage>
</organism>
<evidence type="ECO:0000256" key="2">
    <source>
        <dbReference type="ARBA" id="ARBA00004377"/>
    </source>
</evidence>
<evidence type="ECO:0000256" key="5">
    <source>
        <dbReference type="ARBA" id="ARBA00022481"/>
    </source>
</evidence>
<dbReference type="SUPFAM" id="SSF54523">
    <property type="entry name" value="Pili subunits"/>
    <property type="match status" value="1"/>
</dbReference>
<dbReference type="GO" id="GO:0042597">
    <property type="term" value="C:periplasmic space"/>
    <property type="evidence" value="ECO:0007669"/>
    <property type="project" value="UniProtKB-SubCell"/>
</dbReference>
<evidence type="ECO:0000256" key="1">
    <source>
        <dbReference type="ARBA" id="ARBA00004203"/>
    </source>
</evidence>